<name>A0ABW3K7U2_9BACT</name>
<dbReference type="EC" id="1.-.-.-" evidence="2"/>
<keyword evidence="2" id="KW-0560">Oxidoreductase</keyword>
<gene>
    <name evidence="2" type="ORF">ACFQ21_23645</name>
</gene>
<dbReference type="GO" id="GO:0016491">
    <property type="term" value="F:oxidoreductase activity"/>
    <property type="evidence" value="ECO:0007669"/>
    <property type="project" value="UniProtKB-KW"/>
</dbReference>
<dbReference type="RefSeq" id="WP_377583349.1">
    <property type="nucleotide sequence ID" value="NZ_JBHTKA010000008.1"/>
</dbReference>
<dbReference type="Pfam" id="PF01494">
    <property type="entry name" value="FAD_binding_3"/>
    <property type="match status" value="1"/>
</dbReference>
<comment type="caution">
    <text evidence="2">The sequence shown here is derived from an EMBL/GenBank/DDBJ whole genome shotgun (WGS) entry which is preliminary data.</text>
</comment>
<protein>
    <submittedName>
        <fullName evidence="2">NAD(P)/FAD-dependent oxidoreductase</fullName>
        <ecNumber evidence="2">1.-.-.-</ecNumber>
    </submittedName>
</protein>
<dbReference type="Proteomes" id="UP001597112">
    <property type="component" value="Unassembled WGS sequence"/>
</dbReference>
<dbReference type="InterPro" id="IPR050407">
    <property type="entry name" value="Geranylgeranyl_reductase"/>
</dbReference>
<accession>A0ABW3K7U2</accession>
<sequence>MKKIVIIGGGLAGLVSAIILSRKGLHVHVIEKKVYPFHRVCGEYISNETIPFLKSLDLFPEEFSPPHIRNFLLSATSGKYEKLPLDLGGFGLSRYILDEFLFKKAQASGAGFWLHTEAENIIFHERENKFDISTSRGNIAADVVIGSFGKRSRLDVQLNRSFIQKRSPYVGIKYHIKTDHPADLIALHNFPGGYCGMSNVEDGKTNLCYLTHRDNVKKYKNIRDMEEAVLFTNPLLKSVFTNADFLFDKPEVINEISFETKSPVQNNILMAGDAAGMITPLCGNGMAMAIHASKIVSELVERYCTDEHFSREELEKTYTYQWRKNFATRLWAGRQIQNLFGNEWASNVAINLAIHVKPLARIIMRNTHGKVF</sequence>
<dbReference type="InterPro" id="IPR002938">
    <property type="entry name" value="FAD-bd"/>
</dbReference>
<dbReference type="InterPro" id="IPR036188">
    <property type="entry name" value="FAD/NAD-bd_sf"/>
</dbReference>
<evidence type="ECO:0000313" key="2">
    <source>
        <dbReference type="EMBL" id="MFD1002340.1"/>
    </source>
</evidence>
<keyword evidence="3" id="KW-1185">Reference proteome</keyword>
<reference evidence="3" key="1">
    <citation type="journal article" date="2019" name="Int. J. Syst. Evol. Microbiol.">
        <title>The Global Catalogue of Microorganisms (GCM) 10K type strain sequencing project: providing services to taxonomists for standard genome sequencing and annotation.</title>
        <authorList>
            <consortium name="The Broad Institute Genomics Platform"/>
            <consortium name="The Broad Institute Genome Sequencing Center for Infectious Disease"/>
            <person name="Wu L."/>
            <person name="Ma J."/>
        </authorList>
    </citation>
    <scope>NUCLEOTIDE SEQUENCE [LARGE SCALE GENOMIC DNA]</scope>
    <source>
        <strain evidence="3">CCUG 58938</strain>
    </source>
</reference>
<evidence type="ECO:0000313" key="3">
    <source>
        <dbReference type="Proteomes" id="UP001597112"/>
    </source>
</evidence>
<dbReference type="SUPFAM" id="SSF51905">
    <property type="entry name" value="FAD/NAD(P)-binding domain"/>
    <property type="match status" value="1"/>
</dbReference>
<dbReference type="EMBL" id="JBHTKA010000008">
    <property type="protein sequence ID" value="MFD1002340.1"/>
    <property type="molecule type" value="Genomic_DNA"/>
</dbReference>
<dbReference type="PRINTS" id="PR00420">
    <property type="entry name" value="RNGMNOXGNASE"/>
</dbReference>
<proteinExistence type="predicted"/>
<organism evidence="2 3">
    <name type="scientific">Ohtaekwangia kribbensis</name>
    <dbReference type="NCBI Taxonomy" id="688913"/>
    <lineage>
        <taxon>Bacteria</taxon>
        <taxon>Pseudomonadati</taxon>
        <taxon>Bacteroidota</taxon>
        <taxon>Cytophagia</taxon>
        <taxon>Cytophagales</taxon>
        <taxon>Fulvivirgaceae</taxon>
        <taxon>Ohtaekwangia</taxon>
    </lineage>
</organism>
<evidence type="ECO:0000259" key="1">
    <source>
        <dbReference type="Pfam" id="PF01494"/>
    </source>
</evidence>
<dbReference type="PANTHER" id="PTHR42685:SF22">
    <property type="entry name" value="CONDITIONED MEDIUM FACTOR RECEPTOR 1"/>
    <property type="match status" value="1"/>
</dbReference>
<dbReference type="PANTHER" id="PTHR42685">
    <property type="entry name" value="GERANYLGERANYL DIPHOSPHATE REDUCTASE"/>
    <property type="match status" value="1"/>
</dbReference>
<dbReference type="Gene3D" id="3.50.50.60">
    <property type="entry name" value="FAD/NAD(P)-binding domain"/>
    <property type="match status" value="1"/>
</dbReference>
<feature type="domain" description="FAD-binding" evidence="1">
    <location>
        <begin position="3"/>
        <end position="301"/>
    </location>
</feature>